<evidence type="ECO:0000313" key="2">
    <source>
        <dbReference type="Proteomes" id="UP000020077"/>
    </source>
</evidence>
<protein>
    <submittedName>
        <fullName evidence="1">Uncharacterized protein</fullName>
    </submittedName>
</protein>
<evidence type="ECO:0000313" key="1">
    <source>
        <dbReference type="EMBL" id="KFB73584.1"/>
    </source>
</evidence>
<name>A0A080M920_9PROT</name>
<proteinExistence type="predicted"/>
<dbReference type="Proteomes" id="UP000020077">
    <property type="component" value="Unassembled WGS sequence"/>
</dbReference>
<sequence length="185" mass="20012">MAIGITVITTANRARRFFQTDAASLEQILSSLQRSAQLFSGTPLIIGSAGRTEVFAAAAIACLEIETARDLSGYLPSPGNLTLTALTPEQRAEPFAGYLEGEHFTRRIEFFFTGGHVLFTLAEGVRKPALAERLMNLTSLFARPIITYRLAQGGIGLMNPQAMTRFVITPGVPDLPRDAWLADAA</sequence>
<accession>A0A080M920</accession>
<dbReference type="EMBL" id="JDVG02000197">
    <property type="protein sequence ID" value="KFB73584.1"/>
    <property type="molecule type" value="Genomic_DNA"/>
</dbReference>
<gene>
    <name evidence="1" type="ORF">AW09_001157</name>
</gene>
<organism evidence="1 2">
    <name type="scientific">Candidatus Accumulibacter phosphatis</name>
    <dbReference type="NCBI Taxonomy" id="327160"/>
    <lineage>
        <taxon>Bacteria</taxon>
        <taxon>Pseudomonadati</taxon>
        <taxon>Pseudomonadota</taxon>
        <taxon>Betaproteobacteria</taxon>
        <taxon>Candidatus Accumulibacter</taxon>
    </lineage>
</organism>
<dbReference type="AlphaFoldDB" id="A0A080M920"/>
<comment type="caution">
    <text evidence="1">The sequence shown here is derived from an EMBL/GenBank/DDBJ whole genome shotgun (WGS) entry which is preliminary data.</text>
</comment>
<reference evidence="1 2" key="1">
    <citation type="submission" date="2014-02" db="EMBL/GenBank/DDBJ databases">
        <title>Expanding our view of genomic diversity in Candidatus Accumulibacter clades.</title>
        <authorList>
            <person name="Skennerton C.T."/>
            <person name="Barr J.J."/>
            <person name="Slater F.R."/>
            <person name="Bond P.L."/>
            <person name="Tyson G.W."/>
        </authorList>
    </citation>
    <scope>NUCLEOTIDE SEQUENCE [LARGE SCALE GENOMIC DNA]</scope>
    <source>
        <strain evidence="2">BA-91</strain>
    </source>
</reference>